<dbReference type="InterPro" id="IPR000595">
    <property type="entry name" value="cNMP-bd_dom"/>
</dbReference>
<protein>
    <submittedName>
        <fullName evidence="6">Transcriptional regulator, Crp/Fnr family</fullName>
    </submittedName>
</protein>
<dbReference type="InterPro" id="IPR012318">
    <property type="entry name" value="HTH_CRP"/>
</dbReference>
<dbReference type="AlphaFoldDB" id="A0A1A8XJL9"/>
<evidence type="ECO:0000256" key="3">
    <source>
        <dbReference type="ARBA" id="ARBA00023163"/>
    </source>
</evidence>
<dbReference type="PANTHER" id="PTHR24567">
    <property type="entry name" value="CRP FAMILY TRANSCRIPTIONAL REGULATORY PROTEIN"/>
    <property type="match status" value="1"/>
</dbReference>
<evidence type="ECO:0000259" key="5">
    <source>
        <dbReference type="PROSITE" id="PS51063"/>
    </source>
</evidence>
<reference evidence="6 7" key="1">
    <citation type="submission" date="2016-06" db="EMBL/GenBank/DDBJ databases">
        <authorList>
            <person name="Kjaerup R.B."/>
            <person name="Dalgaard T.S."/>
            <person name="Juul-Madsen H.R."/>
        </authorList>
    </citation>
    <scope>NUCLEOTIDE SEQUENCE [LARGE SCALE GENOMIC DNA]</scope>
    <source>
        <strain evidence="6">3</strain>
    </source>
</reference>
<dbReference type="Gene3D" id="2.60.120.10">
    <property type="entry name" value="Jelly Rolls"/>
    <property type="match status" value="1"/>
</dbReference>
<evidence type="ECO:0000313" key="6">
    <source>
        <dbReference type="EMBL" id="SBT05335.1"/>
    </source>
</evidence>
<organism evidence="6 7">
    <name type="scientific">Candidatus Accumulibacter aalborgensis</name>
    <dbReference type="NCBI Taxonomy" id="1860102"/>
    <lineage>
        <taxon>Bacteria</taxon>
        <taxon>Pseudomonadati</taxon>
        <taxon>Pseudomonadota</taxon>
        <taxon>Betaproteobacteria</taxon>
        <taxon>Candidatus Accumulibacter</taxon>
    </lineage>
</organism>
<dbReference type="InterPro" id="IPR018490">
    <property type="entry name" value="cNMP-bd_dom_sf"/>
</dbReference>
<keyword evidence="3" id="KW-0804">Transcription</keyword>
<dbReference type="CDD" id="cd00038">
    <property type="entry name" value="CAP_ED"/>
    <property type="match status" value="1"/>
</dbReference>
<dbReference type="InterPro" id="IPR050397">
    <property type="entry name" value="Env_Response_Regulators"/>
</dbReference>
<dbReference type="GO" id="GO:0005829">
    <property type="term" value="C:cytosol"/>
    <property type="evidence" value="ECO:0007669"/>
    <property type="project" value="TreeGrafter"/>
</dbReference>
<dbReference type="EMBL" id="FLQX01000095">
    <property type="protein sequence ID" value="SBT05335.1"/>
    <property type="molecule type" value="Genomic_DNA"/>
</dbReference>
<dbReference type="Pfam" id="PF13545">
    <property type="entry name" value="HTH_Crp_2"/>
    <property type="match status" value="1"/>
</dbReference>
<dbReference type="PANTHER" id="PTHR24567:SF74">
    <property type="entry name" value="HTH-TYPE TRANSCRIPTIONAL REGULATOR ARCR"/>
    <property type="match status" value="1"/>
</dbReference>
<dbReference type="InterPro" id="IPR036388">
    <property type="entry name" value="WH-like_DNA-bd_sf"/>
</dbReference>
<keyword evidence="1" id="KW-0805">Transcription regulation</keyword>
<dbReference type="SUPFAM" id="SSF51206">
    <property type="entry name" value="cAMP-binding domain-like"/>
    <property type="match status" value="1"/>
</dbReference>
<sequence>MADLPLTITSANIGVFSQRFWLTSYGNPMQSHQHGINIEALLAHVPLFNELTADEIRRLARGTREVSAGRGDILFHKGDTPTGFHLLVYGQIKLAFTSPQGGEKVVDILGQGQTFGEAVMFMEKPYMVYAQALADSLLLHIAKTAILDELDADPRLGRKMIAGLSMRLHHLITDVESYSLHSGRQRIIGYLLRETLDDAEKTIIVTLPTNKGVIASRLNLTQEHFSRILHDLSQKGLIAVEGRRIHIPDVEKLRHHDQ</sequence>
<proteinExistence type="predicted"/>
<gene>
    <name evidence="6" type="ORF">ACCAA_200090</name>
</gene>
<evidence type="ECO:0000313" key="7">
    <source>
        <dbReference type="Proteomes" id="UP000199169"/>
    </source>
</evidence>
<dbReference type="SMART" id="SM00419">
    <property type="entry name" value="HTH_CRP"/>
    <property type="match status" value="1"/>
</dbReference>
<dbReference type="Proteomes" id="UP000199169">
    <property type="component" value="Unassembled WGS sequence"/>
</dbReference>
<dbReference type="Gene3D" id="1.10.10.10">
    <property type="entry name" value="Winged helix-like DNA-binding domain superfamily/Winged helix DNA-binding domain"/>
    <property type="match status" value="1"/>
</dbReference>
<name>A0A1A8XJL9_9PROT</name>
<dbReference type="SMART" id="SM00100">
    <property type="entry name" value="cNMP"/>
    <property type="match status" value="1"/>
</dbReference>
<dbReference type="STRING" id="1860102.ACCAA_200090"/>
<feature type="domain" description="Cyclic nucleotide-binding" evidence="4">
    <location>
        <begin position="47"/>
        <end position="167"/>
    </location>
</feature>
<dbReference type="Pfam" id="PF00027">
    <property type="entry name" value="cNMP_binding"/>
    <property type="match status" value="1"/>
</dbReference>
<dbReference type="InterPro" id="IPR036390">
    <property type="entry name" value="WH_DNA-bd_sf"/>
</dbReference>
<dbReference type="GO" id="GO:0003677">
    <property type="term" value="F:DNA binding"/>
    <property type="evidence" value="ECO:0007669"/>
    <property type="project" value="UniProtKB-KW"/>
</dbReference>
<dbReference type="SUPFAM" id="SSF46785">
    <property type="entry name" value="Winged helix' DNA-binding domain"/>
    <property type="match status" value="1"/>
</dbReference>
<evidence type="ECO:0000256" key="1">
    <source>
        <dbReference type="ARBA" id="ARBA00023015"/>
    </source>
</evidence>
<feature type="domain" description="HTH crp-type" evidence="5">
    <location>
        <begin position="181"/>
        <end position="251"/>
    </location>
</feature>
<evidence type="ECO:0000256" key="2">
    <source>
        <dbReference type="ARBA" id="ARBA00023125"/>
    </source>
</evidence>
<keyword evidence="2" id="KW-0238">DNA-binding</keyword>
<dbReference type="PROSITE" id="PS51063">
    <property type="entry name" value="HTH_CRP_2"/>
    <property type="match status" value="1"/>
</dbReference>
<evidence type="ECO:0000259" key="4">
    <source>
        <dbReference type="PROSITE" id="PS50042"/>
    </source>
</evidence>
<accession>A0A1A8XJL9</accession>
<keyword evidence="7" id="KW-1185">Reference proteome</keyword>
<dbReference type="InterPro" id="IPR014710">
    <property type="entry name" value="RmlC-like_jellyroll"/>
</dbReference>
<dbReference type="GO" id="GO:0003700">
    <property type="term" value="F:DNA-binding transcription factor activity"/>
    <property type="evidence" value="ECO:0007669"/>
    <property type="project" value="TreeGrafter"/>
</dbReference>
<dbReference type="PROSITE" id="PS50042">
    <property type="entry name" value="CNMP_BINDING_3"/>
    <property type="match status" value="1"/>
</dbReference>